<evidence type="ECO:0000313" key="3">
    <source>
        <dbReference type="Proteomes" id="UP001341281"/>
    </source>
</evidence>
<name>A0AAQ3UM47_PASNO</name>
<feature type="domain" description="Reverse transcriptase Ty1/copia-type" evidence="1">
    <location>
        <begin position="86"/>
        <end position="329"/>
    </location>
</feature>
<accession>A0AAQ3UM47</accession>
<protein>
    <recommendedName>
        <fullName evidence="1">Reverse transcriptase Ty1/copia-type domain-containing protein</fullName>
    </recommendedName>
</protein>
<dbReference type="CDD" id="cd09272">
    <property type="entry name" value="RNase_HI_RT_Ty1"/>
    <property type="match status" value="1"/>
</dbReference>
<dbReference type="Pfam" id="PF07727">
    <property type="entry name" value="RVT_2"/>
    <property type="match status" value="1"/>
</dbReference>
<proteinExistence type="predicted"/>
<dbReference type="PANTHER" id="PTHR11439:SF515">
    <property type="entry name" value="GAG-POL POLYPROTEIN"/>
    <property type="match status" value="1"/>
</dbReference>
<evidence type="ECO:0000259" key="1">
    <source>
        <dbReference type="Pfam" id="PF07727"/>
    </source>
</evidence>
<dbReference type="Proteomes" id="UP001341281">
    <property type="component" value="Chromosome 09"/>
</dbReference>
<dbReference type="SUPFAM" id="SSF56672">
    <property type="entry name" value="DNA/RNA polymerases"/>
    <property type="match status" value="1"/>
</dbReference>
<dbReference type="AlphaFoldDB" id="A0AAQ3UM47"/>
<keyword evidence="3" id="KW-1185">Reference proteome</keyword>
<sequence length="570" mass="63430">MPATLEFATPPMGELDLDDDHDDAPLRFRTLDNVLGPRAPPGQADRAFTEELLAAIGEEPATVDEAKATQEWCKAMLDELASVEENKTWSLVQLPKGHRAIGLKWVFKLKRDEHGEVIKHKARLVAKGYVQRQGIDFDEVFAPVARMETVRVILAVAAHHGWSVHHMDVKTAFLNGDLQEEVYVTQPPGFTAAGHEDKVLKLHKALYGLRQAPRAWNAKLDTNLHQLGFTRSKAEHGLYTRSKEGLRMVIAVYVDDLLITGEQLTGVKSVKDELKSLFRMSDLGLLSYYLGLEVKQGNRGIELRQSAYAVKLLEKAGMGNCNPCAVPMEARLKLSKQSTSPAIDATMYRSLIGSLRYLLHTRPDLSFSVGYLSRYMEDPRQEHMAAMKHLLRYVAGTTDHGLWYSGIGGGQARLQGCSDSIWPGMLTTARVQRGVIFFLGPCPVSWLSQKQRVVALSSCEAEFIAGAAAACQATWLARLLEDVTGVKSEPPQLRMDNNMAAIALCKNPVLHDRSKHIDTKFHFIRECVDRGDVTLEFQGMQGQLADVLTKPLGKARFQELREKIGVIKLN</sequence>
<dbReference type="InterPro" id="IPR013103">
    <property type="entry name" value="RVT_2"/>
</dbReference>
<reference evidence="2 3" key="1">
    <citation type="submission" date="2024-02" db="EMBL/GenBank/DDBJ databases">
        <title>High-quality chromosome-scale genome assembly of Pensacola bahiagrass (Paspalum notatum Flugge var. saurae).</title>
        <authorList>
            <person name="Vega J.M."/>
            <person name="Podio M."/>
            <person name="Orjuela J."/>
            <person name="Siena L.A."/>
            <person name="Pessino S.C."/>
            <person name="Combes M.C."/>
            <person name="Mariac C."/>
            <person name="Albertini E."/>
            <person name="Pupilli F."/>
            <person name="Ortiz J.P.A."/>
            <person name="Leblanc O."/>
        </authorList>
    </citation>
    <scope>NUCLEOTIDE SEQUENCE [LARGE SCALE GENOMIC DNA]</scope>
    <source>
        <strain evidence="2">R1</strain>
        <tissue evidence="2">Leaf</tissue>
    </source>
</reference>
<dbReference type="InterPro" id="IPR043502">
    <property type="entry name" value="DNA/RNA_pol_sf"/>
</dbReference>
<gene>
    <name evidence="2" type="ORF">U9M48_038809</name>
</gene>
<dbReference type="EMBL" id="CP144753">
    <property type="protein sequence ID" value="WVZ92767.1"/>
    <property type="molecule type" value="Genomic_DNA"/>
</dbReference>
<organism evidence="2 3">
    <name type="scientific">Paspalum notatum var. saurae</name>
    <dbReference type="NCBI Taxonomy" id="547442"/>
    <lineage>
        <taxon>Eukaryota</taxon>
        <taxon>Viridiplantae</taxon>
        <taxon>Streptophyta</taxon>
        <taxon>Embryophyta</taxon>
        <taxon>Tracheophyta</taxon>
        <taxon>Spermatophyta</taxon>
        <taxon>Magnoliopsida</taxon>
        <taxon>Liliopsida</taxon>
        <taxon>Poales</taxon>
        <taxon>Poaceae</taxon>
        <taxon>PACMAD clade</taxon>
        <taxon>Panicoideae</taxon>
        <taxon>Andropogonodae</taxon>
        <taxon>Paspaleae</taxon>
        <taxon>Paspalinae</taxon>
        <taxon>Paspalum</taxon>
    </lineage>
</organism>
<dbReference type="PANTHER" id="PTHR11439">
    <property type="entry name" value="GAG-POL-RELATED RETROTRANSPOSON"/>
    <property type="match status" value="1"/>
</dbReference>
<evidence type="ECO:0000313" key="2">
    <source>
        <dbReference type="EMBL" id="WVZ92767.1"/>
    </source>
</evidence>